<keyword evidence="2" id="KW-0238">DNA-binding</keyword>
<protein>
    <submittedName>
        <fullName evidence="5">Transcriptional regulator, HxlR family</fullName>
    </submittedName>
</protein>
<dbReference type="PANTHER" id="PTHR33204:SF18">
    <property type="entry name" value="TRANSCRIPTIONAL REGULATORY PROTEIN"/>
    <property type="match status" value="1"/>
</dbReference>
<name>C8XEA7_NAKMY</name>
<dbReference type="Pfam" id="PF01638">
    <property type="entry name" value="HxlR"/>
    <property type="match status" value="1"/>
</dbReference>
<keyword evidence="1" id="KW-0805">Transcription regulation</keyword>
<reference evidence="5 6" key="2">
    <citation type="journal article" date="2010" name="Stand. Genomic Sci.">
        <title>Complete genome sequence of Nakamurella multipartita type strain (Y-104).</title>
        <authorList>
            <person name="Tice H."/>
            <person name="Mayilraj S."/>
            <person name="Sims D."/>
            <person name="Lapidus A."/>
            <person name="Nolan M."/>
            <person name="Lucas S."/>
            <person name="Glavina Del Rio T."/>
            <person name="Copeland A."/>
            <person name="Cheng J.F."/>
            <person name="Meincke L."/>
            <person name="Bruce D."/>
            <person name="Goodwin L."/>
            <person name="Pitluck S."/>
            <person name="Ivanova N."/>
            <person name="Mavromatis K."/>
            <person name="Ovchinnikova G."/>
            <person name="Pati A."/>
            <person name="Chen A."/>
            <person name="Palaniappan K."/>
            <person name="Land M."/>
            <person name="Hauser L."/>
            <person name="Chang Y.J."/>
            <person name="Jeffries C.D."/>
            <person name="Detter J.C."/>
            <person name="Brettin T."/>
            <person name="Rohde M."/>
            <person name="Goker M."/>
            <person name="Bristow J."/>
            <person name="Eisen J.A."/>
            <person name="Markowitz V."/>
            <person name="Hugenholtz P."/>
            <person name="Kyrpides N.C."/>
            <person name="Klenk H.P."/>
            <person name="Chen F."/>
        </authorList>
    </citation>
    <scope>NUCLEOTIDE SEQUENCE [LARGE SCALE GENOMIC DNA]</scope>
    <source>
        <strain evidence="6">ATCC 700099 / DSM 44233 / CIP 104796 / JCM 9543 / NBRC 105858 / Y-104</strain>
    </source>
</reference>
<keyword evidence="6" id="KW-1185">Reference proteome</keyword>
<dbReference type="PANTHER" id="PTHR33204">
    <property type="entry name" value="TRANSCRIPTIONAL REGULATOR, MARR FAMILY"/>
    <property type="match status" value="1"/>
</dbReference>
<dbReference type="AlphaFoldDB" id="C8XEA7"/>
<dbReference type="Proteomes" id="UP000002218">
    <property type="component" value="Chromosome"/>
</dbReference>
<dbReference type="RefSeq" id="WP_015746672.1">
    <property type="nucleotide sequence ID" value="NC_013235.1"/>
</dbReference>
<dbReference type="EMBL" id="CP001737">
    <property type="protein sequence ID" value="ACV77765.1"/>
    <property type="molecule type" value="Genomic_DNA"/>
</dbReference>
<sequence>MDAKTGTAAACPIARCIAVVGEKWALLIVRDALAGLTRFADFRTSLGIAPDVLTDRLGKLVAHGILQRRSYRDPGERARDEYVLTPAGRDLAPVLAALAGWGVEHVPVDAQLPYLFVDRDTGAPARLGFVDADERPIPPAQVVLQRR</sequence>
<evidence type="ECO:0000259" key="4">
    <source>
        <dbReference type="PROSITE" id="PS51118"/>
    </source>
</evidence>
<dbReference type="Gene3D" id="1.10.10.10">
    <property type="entry name" value="Winged helix-like DNA-binding domain superfamily/Winged helix DNA-binding domain"/>
    <property type="match status" value="1"/>
</dbReference>
<feature type="domain" description="HTH hxlR-type" evidence="4">
    <location>
        <begin position="11"/>
        <end position="110"/>
    </location>
</feature>
<reference evidence="6" key="1">
    <citation type="submission" date="2009-09" db="EMBL/GenBank/DDBJ databases">
        <title>The complete genome of Nakamurella multipartita DSM 44233.</title>
        <authorList>
            <consortium name="US DOE Joint Genome Institute (JGI-PGF)"/>
            <person name="Lucas S."/>
            <person name="Copeland A."/>
            <person name="Lapidus A."/>
            <person name="Glavina del Rio T."/>
            <person name="Dalin E."/>
            <person name="Tice H."/>
            <person name="Bruce D."/>
            <person name="Goodwin L."/>
            <person name="Pitluck S."/>
            <person name="Kyrpides N."/>
            <person name="Mavromatis K."/>
            <person name="Ivanova N."/>
            <person name="Ovchinnikova G."/>
            <person name="Sims D."/>
            <person name="Meincke L."/>
            <person name="Brettin T."/>
            <person name="Detter J.C."/>
            <person name="Han C."/>
            <person name="Larimer F."/>
            <person name="Land M."/>
            <person name="Hauser L."/>
            <person name="Markowitz V."/>
            <person name="Cheng J.-F."/>
            <person name="Hugenholtz P."/>
            <person name="Woyke T."/>
            <person name="Wu D."/>
            <person name="Klenk H.-P."/>
            <person name="Eisen J.A."/>
        </authorList>
    </citation>
    <scope>NUCLEOTIDE SEQUENCE [LARGE SCALE GENOMIC DNA]</scope>
    <source>
        <strain evidence="6">ATCC 700099 / DSM 44233 / CIP 104796 / JCM 9543 / NBRC 105858 / Y-104</strain>
    </source>
</reference>
<dbReference type="SUPFAM" id="SSF46785">
    <property type="entry name" value="Winged helix' DNA-binding domain"/>
    <property type="match status" value="1"/>
</dbReference>
<dbReference type="InterPro" id="IPR036390">
    <property type="entry name" value="WH_DNA-bd_sf"/>
</dbReference>
<dbReference type="HOGENOM" id="CLU_111585_0_1_11"/>
<keyword evidence="3" id="KW-0804">Transcription</keyword>
<dbReference type="eggNOG" id="COG1733">
    <property type="taxonomic scope" value="Bacteria"/>
</dbReference>
<dbReference type="KEGG" id="nml:Namu_1362"/>
<evidence type="ECO:0000313" key="6">
    <source>
        <dbReference type="Proteomes" id="UP000002218"/>
    </source>
</evidence>
<evidence type="ECO:0000313" key="5">
    <source>
        <dbReference type="EMBL" id="ACV77765.1"/>
    </source>
</evidence>
<dbReference type="PROSITE" id="PS51118">
    <property type="entry name" value="HTH_HXLR"/>
    <property type="match status" value="1"/>
</dbReference>
<gene>
    <name evidence="5" type="ordered locus">Namu_1362</name>
</gene>
<evidence type="ECO:0000256" key="3">
    <source>
        <dbReference type="ARBA" id="ARBA00023163"/>
    </source>
</evidence>
<accession>C8XEA7</accession>
<dbReference type="GO" id="GO:0003677">
    <property type="term" value="F:DNA binding"/>
    <property type="evidence" value="ECO:0007669"/>
    <property type="project" value="UniProtKB-KW"/>
</dbReference>
<evidence type="ECO:0000256" key="1">
    <source>
        <dbReference type="ARBA" id="ARBA00023015"/>
    </source>
</evidence>
<organism evidence="5 6">
    <name type="scientific">Nakamurella multipartita (strain ATCC 700099 / DSM 44233 / CIP 104796 / JCM 9543 / NBRC 105858 / Y-104)</name>
    <name type="common">Microsphaera multipartita</name>
    <dbReference type="NCBI Taxonomy" id="479431"/>
    <lineage>
        <taxon>Bacteria</taxon>
        <taxon>Bacillati</taxon>
        <taxon>Actinomycetota</taxon>
        <taxon>Actinomycetes</taxon>
        <taxon>Nakamurellales</taxon>
        <taxon>Nakamurellaceae</taxon>
        <taxon>Nakamurella</taxon>
    </lineage>
</organism>
<dbReference type="InterPro" id="IPR002577">
    <property type="entry name" value="HTH_HxlR"/>
</dbReference>
<dbReference type="InterPro" id="IPR036388">
    <property type="entry name" value="WH-like_DNA-bd_sf"/>
</dbReference>
<dbReference type="STRING" id="479431.Namu_1362"/>
<proteinExistence type="predicted"/>
<evidence type="ECO:0000256" key="2">
    <source>
        <dbReference type="ARBA" id="ARBA00023125"/>
    </source>
</evidence>
<dbReference type="InParanoid" id="C8XEA7"/>